<keyword evidence="9" id="KW-1185">Reference proteome</keyword>
<keyword evidence="2" id="KW-0963">Cytoplasm</keyword>
<dbReference type="Pfam" id="PF08238">
    <property type="entry name" value="Sel1"/>
    <property type="match status" value="4"/>
</dbReference>
<reference evidence="8" key="2">
    <citation type="submission" date="2015-02" db="UniProtKB">
        <authorList>
            <consortium name="EnsemblMetazoa"/>
        </authorList>
    </citation>
    <scope>IDENTIFICATION</scope>
</reference>
<evidence type="ECO:0000313" key="9">
    <source>
        <dbReference type="Proteomes" id="UP000014500"/>
    </source>
</evidence>
<dbReference type="InterPro" id="IPR011990">
    <property type="entry name" value="TPR-like_helical_dom_sf"/>
</dbReference>
<feature type="compositionally biased region" description="Polar residues" evidence="7">
    <location>
        <begin position="8"/>
        <end position="20"/>
    </location>
</feature>
<evidence type="ECO:0000256" key="7">
    <source>
        <dbReference type="SAM" id="MobiDB-lite"/>
    </source>
</evidence>
<evidence type="ECO:0000313" key="8">
    <source>
        <dbReference type="EnsemblMetazoa" id="SMAR011908-PA"/>
    </source>
</evidence>
<keyword evidence="3" id="KW-0677">Repeat</keyword>
<proteinExistence type="predicted"/>
<dbReference type="OMA" id="TDHYTHA"/>
<dbReference type="Proteomes" id="UP000014500">
    <property type="component" value="Unassembled WGS sequence"/>
</dbReference>
<dbReference type="SMART" id="SM00671">
    <property type="entry name" value="SEL1"/>
    <property type="match status" value="4"/>
</dbReference>
<dbReference type="SUPFAM" id="SSF81901">
    <property type="entry name" value="HCP-like"/>
    <property type="match status" value="2"/>
</dbReference>
<evidence type="ECO:0000256" key="4">
    <source>
        <dbReference type="ARBA" id="ARBA00022803"/>
    </source>
</evidence>
<evidence type="ECO:0000256" key="5">
    <source>
        <dbReference type="ARBA" id="ARBA00037614"/>
    </source>
</evidence>
<evidence type="ECO:0000256" key="2">
    <source>
        <dbReference type="ARBA" id="ARBA00022490"/>
    </source>
</evidence>
<dbReference type="eggNOG" id="KOG1550">
    <property type="taxonomic scope" value="Eukaryota"/>
</dbReference>
<organism evidence="8 9">
    <name type="scientific">Strigamia maritima</name>
    <name type="common">European centipede</name>
    <name type="synonym">Geophilus maritimus</name>
    <dbReference type="NCBI Taxonomy" id="126957"/>
    <lineage>
        <taxon>Eukaryota</taxon>
        <taxon>Metazoa</taxon>
        <taxon>Ecdysozoa</taxon>
        <taxon>Arthropoda</taxon>
        <taxon>Myriapoda</taxon>
        <taxon>Chilopoda</taxon>
        <taxon>Pleurostigmophora</taxon>
        <taxon>Geophilomorpha</taxon>
        <taxon>Linotaeniidae</taxon>
        <taxon>Strigamia</taxon>
    </lineage>
</organism>
<comment type="subcellular location">
    <subcellularLocation>
        <location evidence="1">Cytoplasm</location>
    </subcellularLocation>
</comment>
<feature type="region of interest" description="Disordered" evidence="7">
    <location>
        <begin position="1"/>
        <end position="20"/>
    </location>
</feature>
<keyword evidence="4" id="KW-0802">TPR repeat</keyword>
<dbReference type="EMBL" id="JH432107">
    <property type="status" value="NOT_ANNOTATED_CDS"/>
    <property type="molecule type" value="Genomic_DNA"/>
</dbReference>
<dbReference type="STRING" id="126957.T1JDM4"/>
<evidence type="ECO:0000256" key="6">
    <source>
        <dbReference type="ARBA" id="ARBA00039954"/>
    </source>
</evidence>
<sequence>MGGERLSAGSQNSPNPTPTMNLEKQLLQMIETGSMRALSALGRYYFAEQHFYKALTVLKNCPPWDLEAHYRLGIIYFDGLEIKRDMKRAVKHMKKVATTPVEKSYVPEALIRSAQYFVGYSYYAGFGVITNEDEAIKWWLKAAHEGKPTGSILAQTALGLYYADPWHFDVDRSARWHIMADNNKSPGSKASRAVMCIYGLGKEKKIIKALKNLKDAAYVYNNIFAAGHLVAFYYHRKMFNLAAQAAIRVTSDRLFQVEEQAIKNQSDRKGLALAAFYLGRCYQLGRGVEENIKKAQYLYNKAIKLDYDAMYKLYQTIIQDVV</sequence>
<comment type="function">
    <text evidence="5">May act as an adapter that regulates LRP2 function.</text>
</comment>
<accession>T1JDM4</accession>
<dbReference type="PANTHER" id="PTHR44554:SF1">
    <property type="entry name" value="LRP2-BINDING PROTEIN"/>
    <property type="match status" value="1"/>
</dbReference>
<protein>
    <recommendedName>
        <fullName evidence="6">LRP2-binding protein</fullName>
    </recommendedName>
</protein>
<evidence type="ECO:0000256" key="1">
    <source>
        <dbReference type="ARBA" id="ARBA00004496"/>
    </source>
</evidence>
<dbReference type="HOGENOM" id="CLU_068264_0_0_1"/>
<dbReference type="PhylomeDB" id="T1JDM4"/>
<dbReference type="InterPro" id="IPR052323">
    <property type="entry name" value="LRP2-binding"/>
</dbReference>
<dbReference type="PANTHER" id="PTHR44554">
    <property type="entry name" value="LRP2-BINDING PROTEIN"/>
    <property type="match status" value="1"/>
</dbReference>
<name>T1JDM4_STRMM</name>
<dbReference type="InterPro" id="IPR006597">
    <property type="entry name" value="Sel1-like"/>
</dbReference>
<dbReference type="GO" id="GO:0005737">
    <property type="term" value="C:cytoplasm"/>
    <property type="evidence" value="ECO:0007669"/>
    <property type="project" value="UniProtKB-SubCell"/>
</dbReference>
<dbReference type="Gene3D" id="1.25.40.10">
    <property type="entry name" value="Tetratricopeptide repeat domain"/>
    <property type="match status" value="2"/>
</dbReference>
<evidence type="ECO:0000256" key="3">
    <source>
        <dbReference type="ARBA" id="ARBA00022737"/>
    </source>
</evidence>
<reference evidence="9" key="1">
    <citation type="submission" date="2011-05" db="EMBL/GenBank/DDBJ databases">
        <authorList>
            <person name="Richards S.R."/>
            <person name="Qu J."/>
            <person name="Jiang H."/>
            <person name="Jhangiani S.N."/>
            <person name="Agravi P."/>
            <person name="Goodspeed R."/>
            <person name="Gross S."/>
            <person name="Mandapat C."/>
            <person name="Jackson L."/>
            <person name="Mathew T."/>
            <person name="Pu L."/>
            <person name="Thornton R."/>
            <person name="Saada N."/>
            <person name="Wilczek-Boney K.B."/>
            <person name="Lee S."/>
            <person name="Kovar C."/>
            <person name="Wu Y."/>
            <person name="Scherer S.E."/>
            <person name="Worley K.C."/>
            <person name="Muzny D.M."/>
            <person name="Gibbs R."/>
        </authorList>
    </citation>
    <scope>NUCLEOTIDE SEQUENCE</scope>
    <source>
        <strain evidence="9">Brora</strain>
    </source>
</reference>
<dbReference type="EnsemblMetazoa" id="SMAR011908-RA">
    <property type="protein sequence ID" value="SMAR011908-PA"/>
    <property type="gene ID" value="SMAR011908"/>
</dbReference>
<dbReference type="AlphaFoldDB" id="T1JDM4"/>